<keyword evidence="1" id="KW-0732">Signal</keyword>
<feature type="non-terminal residue" evidence="3">
    <location>
        <position position="1"/>
    </location>
</feature>
<keyword evidence="4" id="KW-1185">Reference proteome</keyword>
<comment type="caution">
    <text evidence="3">The sequence shown here is derived from an EMBL/GenBank/DDBJ whole genome shotgun (WGS) entry which is preliminary data.</text>
</comment>
<name>A0AA88EM95_FICCA</name>
<dbReference type="AlphaFoldDB" id="A0AA88EM95"/>
<evidence type="ECO:0000313" key="4">
    <source>
        <dbReference type="Proteomes" id="UP001187192"/>
    </source>
</evidence>
<evidence type="ECO:0000256" key="1">
    <source>
        <dbReference type="SAM" id="SignalP"/>
    </source>
</evidence>
<dbReference type="Proteomes" id="UP001187192">
    <property type="component" value="Unassembled WGS sequence"/>
</dbReference>
<protein>
    <submittedName>
        <fullName evidence="3">Uncharacterized protein</fullName>
    </submittedName>
</protein>
<proteinExistence type="predicted"/>
<dbReference type="EMBL" id="BTGU01013466">
    <property type="protein sequence ID" value="GMN74416.1"/>
    <property type="molecule type" value="Genomic_DNA"/>
</dbReference>
<sequence>MLNGLVHGLNWIGLAASTTPWLCATVSNLPAILDQDYREMALQTVKLMVWVRKSFMYDGNKLPRVVPTRT</sequence>
<feature type="chain" id="PRO_5041851703" evidence="1">
    <location>
        <begin position="18"/>
        <end position="70"/>
    </location>
</feature>
<reference evidence="3" key="1">
    <citation type="submission" date="2023-07" db="EMBL/GenBank/DDBJ databases">
        <title>draft genome sequence of fig (Ficus carica).</title>
        <authorList>
            <person name="Takahashi T."/>
            <person name="Nishimura K."/>
        </authorList>
    </citation>
    <scope>NUCLEOTIDE SEQUENCE</scope>
</reference>
<organism evidence="3 4">
    <name type="scientific">Ficus carica</name>
    <name type="common">Common fig</name>
    <dbReference type="NCBI Taxonomy" id="3494"/>
    <lineage>
        <taxon>Eukaryota</taxon>
        <taxon>Viridiplantae</taxon>
        <taxon>Streptophyta</taxon>
        <taxon>Embryophyta</taxon>
        <taxon>Tracheophyta</taxon>
        <taxon>Spermatophyta</taxon>
        <taxon>Magnoliopsida</taxon>
        <taxon>eudicotyledons</taxon>
        <taxon>Gunneridae</taxon>
        <taxon>Pentapetalae</taxon>
        <taxon>rosids</taxon>
        <taxon>fabids</taxon>
        <taxon>Rosales</taxon>
        <taxon>Moraceae</taxon>
        <taxon>Ficeae</taxon>
        <taxon>Ficus</taxon>
    </lineage>
</organism>
<accession>A0AA88EM95</accession>
<gene>
    <name evidence="2" type="ORF">TIFTF001_053848</name>
    <name evidence="3" type="ORF">TIFTF001_053850</name>
</gene>
<feature type="signal peptide" evidence="1">
    <location>
        <begin position="1"/>
        <end position="17"/>
    </location>
</feature>
<evidence type="ECO:0000313" key="2">
    <source>
        <dbReference type="EMBL" id="GMN74408.1"/>
    </source>
</evidence>
<evidence type="ECO:0000313" key="3">
    <source>
        <dbReference type="EMBL" id="GMN74416.1"/>
    </source>
</evidence>
<dbReference type="EMBL" id="BTGU01013464">
    <property type="protein sequence ID" value="GMN74408.1"/>
    <property type="molecule type" value="Genomic_DNA"/>
</dbReference>